<dbReference type="AlphaFoldDB" id="A0A1M5M851"/>
<feature type="transmembrane region" description="Helical" evidence="1">
    <location>
        <begin position="114"/>
        <end position="139"/>
    </location>
</feature>
<keyword evidence="1" id="KW-1133">Transmembrane helix</keyword>
<feature type="domain" description="DUF6449" evidence="2">
    <location>
        <begin position="474"/>
        <end position="579"/>
    </location>
</feature>
<feature type="transmembrane region" description="Helical" evidence="1">
    <location>
        <begin position="69"/>
        <end position="89"/>
    </location>
</feature>
<feature type="transmembrane region" description="Helical" evidence="1">
    <location>
        <begin position="349"/>
        <end position="368"/>
    </location>
</feature>
<dbReference type="InterPro" id="IPR023264">
    <property type="entry name" value="ABC_transptr_acetoin_YtrC/YtrD"/>
</dbReference>
<gene>
    <name evidence="3" type="ORF">SAMN02745221_00854</name>
</gene>
<dbReference type="EMBL" id="FQWY01000010">
    <property type="protein sequence ID" value="SHG72983.1"/>
    <property type="molecule type" value="Genomic_DNA"/>
</dbReference>
<sequence>MRSNNFLINKGILKNDMKRWAFLGIIYFLGIFFLIPLRIIMLQHMPPDFMAYDMPYKYLEILMPYRSPMLAFLLLAMPVLTGILLFRYLQNGEEVAFHHALPVSRKTFYHTHMLAGCILLLVPLFLNIFIVWLLAGIYGIPYLSGIYLGKWLFLSSLLNLFMLSLCVFLGTITGMSFLQALLTFIALYLPAGFIFLLNTNLGFLLWGWPAEYYSYVLERYDLVNRIMNLYGANRFTYLITAMPTDIVLDYRQLLLPFFLMAVFYLAGLYLYNRRKLERAGEAITFDILKEIFRYGVVFCVMLLLGSYWGETQGSIIWTYTGYLLGSLLAYAGVEILLARSFDIFHLRIWRGYLVYGLAIIFMLLVVKIDIAGYEKKLPDLDDIKYVYMDQSFGYFKLERDIEQMIKRGADPKELKKQGLTRPALNVFYGEENIKKIIELQEKIVADRESLKRERNTNMKKFMNHPGYQKICLIYEKKDGSLFIRQYAVERKRYASALKPVYESEEYKKNNFSIYHLPLAKVREMSINGYEVEHKNVVIKDPALIAEAVAALKKDIESLTYEEMFKPGRTFWGSIDFIIEDDSPPEGYRIESIAWEKTFTYFDEWLKKIGKYEEARIIPGKDISCVLIKKIEEKDPEKFIKKVGEQKLELDLLFRQGFVRIDDKEAIEYCLRCYVYPYAVQEDLDYLNGYLVVFARDFENTTVPVFTGIITEKPSGI</sequence>
<name>A0A1M5M851_9FIRM</name>
<evidence type="ECO:0000259" key="2">
    <source>
        <dbReference type="Pfam" id="PF20047"/>
    </source>
</evidence>
<keyword evidence="1" id="KW-0812">Transmembrane</keyword>
<dbReference type="PRINTS" id="PR02026">
    <property type="entry name" value="YTRCYTRDABC"/>
</dbReference>
<protein>
    <submittedName>
        <fullName evidence="3">ABC-2 type transport system permease protein</fullName>
    </submittedName>
</protein>
<dbReference type="STRING" id="1123382.SAMN02745221_00854"/>
<dbReference type="InterPro" id="IPR045611">
    <property type="entry name" value="DUF6449"/>
</dbReference>
<feature type="transmembrane region" description="Helical" evidence="1">
    <location>
        <begin position="184"/>
        <end position="208"/>
    </location>
</feature>
<feature type="transmembrane region" description="Helical" evidence="1">
    <location>
        <begin position="315"/>
        <end position="337"/>
    </location>
</feature>
<dbReference type="RefSeq" id="WP_073090542.1">
    <property type="nucleotide sequence ID" value="NZ_FQWY01000010.1"/>
</dbReference>
<reference evidence="4" key="1">
    <citation type="submission" date="2016-11" db="EMBL/GenBank/DDBJ databases">
        <authorList>
            <person name="Varghese N."/>
            <person name="Submissions S."/>
        </authorList>
    </citation>
    <scope>NUCLEOTIDE SEQUENCE [LARGE SCALE GENOMIC DNA]</scope>
    <source>
        <strain evidence="4">DSM 11003</strain>
    </source>
</reference>
<feature type="transmembrane region" description="Helical" evidence="1">
    <location>
        <begin position="20"/>
        <end position="41"/>
    </location>
</feature>
<feature type="transmembrane region" description="Helical" evidence="1">
    <location>
        <begin position="291"/>
        <end position="309"/>
    </location>
</feature>
<proteinExistence type="predicted"/>
<evidence type="ECO:0000313" key="3">
    <source>
        <dbReference type="EMBL" id="SHG72983.1"/>
    </source>
</evidence>
<feature type="transmembrane region" description="Helical" evidence="1">
    <location>
        <begin position="151"/>
        <end position="172"/>
    </location>
</feature>
<feature type="transmembrane region" description="Helical" evidence="1">
    <location>
        <begin position="253"/>
        <end position="271"/>
    </location>
</feature>
<keyword evidence="1" id="KW-0472">Membrane</keyword>
<dbReference type="OrthoDB" id="1706490at2"/>
<accession>A0A1M5M851</accession>
<evidence type="ECO:0000313" key="4">
    <source>
        <dbReference type="Proteomes" id="UP000242329"/>
    </source>
</evidence>
<dbReference type="Proteomes" id="UP000242329">
    <property type="component" value="Unassembled WGS sequence"/>
</dbReference>
<organism evidence="3 4">
    <name type="scientific">Thermosyntropha lipolytica DSM 11003</name>
    <dbReference type="NCBI Taxonomy" id="1123382"/>
    <lineage>
        <taxon>Bacteria</taxon>
        <taxon>Bacillati</taxon>
        <taxon>Bacillota</taxon>
        <taxon>Clostridia</taxon>
        <taxon>Eubacteriales</taxon>
        <taxon>Syntrophomonadaceae</taxon>
        <taxon>Thermosyntropha</taxon>
    </lineage>
</organism>
<dbReference type="Pfam" id="PF20047">
    <property type="entry name" value="DUF6449"/>
    <property type="match status" value="1"/>
</dbReference>
<keyword evidence="4" id="KW-1185">Reference proteome</keyword>
<evidence type="ECO:0000256" key="1">
    <source>
        <dbReference type="SAM" id="Phobius"/>
    </source>
</evidence>